<comment type="caution">
    <text evidence="2">The sequence shown here is derived from an EMBL/GenBank/DDBJ whole genome shotgun (WGS) entry which is preliminary data.</text>
</comment>
<evidence type="ECO:0000313" key="3">
    <source>
        <dbReference type="Proteomes" id="UP000262939"/>
    </source>
</evidence>
<reference evidence="2 3" key="1">
    <citation type="submission" date="2018-08" db="EMBL/GenBank/DDBJ databases">
        <title>Bacillus chawlae sp. nov., Bacillus glennii sp. nov., and Bacillus saganii sp. nov. Isolated from the Vehicle Assembly Building at Kennedy Space Center where the Viking Spacecraft were Assembled.</title>
        <authorList>
            <person name="Seuylemezian A."/>
            <person name="Vaishampayan P."/>
        </authorList>
    </citation>
    <scope>NUCLEOTIDE SEQUENCE [LARGE SCALE GENOMIC DNA]</scope>
    <source>
        <strain evidence="2 3">V44-8</strain>
    </source>
</reference>
<protein>
    <recommendedName>
        <fullName evidence="4">CoA transferase</fullName>
    </recommendedName>
</protein>
<accession>A0A372LBK1</accession>
<dbReference type="PANTHER" id="PTHR48207:SF3">
    <property type="entry name" value="SUCCINATE--HYDROXYMETHYLGLUTARATE COA-TRANSFERASE"/>
    <property type="match status" value="1"/>
</dbReference>
<dbReference type="AlphaFoldDB" id="A0A372LBK1"/>
<name>A0A372LBK1_9BACI</name>
<dbReference type="InterPro" id="IPR050483">
    <property type="entry name" value="CoA-transferase_III_domain"/>
</dbReference>
<dbReference type="Gene3D" id="3.40.50.10540">
    <property type="entry name" value="Crotonobetainyl-coa:carnitine coa-transferase, domain 1"/>
    <property type="match status" value="1"/>
</dbReference>
<dbReference type="Pfam" id="PF02515">
    <property type="entry name" value="CoA_transf_3"/>
    <property type="match status" value="1"/>
</dbReference>
<keyword evidence="1" id="KW-0808">Transferase</keyword>
<keyword evidence="3" id="KW-1185">Reference proteome</keyword>
<sequence>MEKGGNGLSENNIFEGIRVIDASTVLAGPLIANLLGDFGAEVIKIEQPSKVDQTRSFGEGTWKVTNRNKKAITLVFNNEKGMQLYYQQVSKG</sequence>
<dbReference type="Proteomes" id="UP000262939">
    <property type="component" value="Unassembled WGS sequence"/>
</dbReference>
<evidence type="ECO:0000256" key="1">
    <source>
        <dbReference type="ARBA" id="ARBA00022679"/>
    </source>
</evidence>
<dbReference type="InterPro" id="IPR003673">
    <property type="entry name" value="CoA-Trfase_fam_III"/>
</dbReference>
<dbReference type="GO" id="GO:0008410">
    <property type="term" value="F:CoA-transferase activity"/>
    <property type="evidence" value="ECO:0007669"/>
    <property type="project" value="TreeGrafter"/>
</dbReference>
<evidence type="ECO:0000313" key="2">
    <source>
        <dbReference type="EMBL" id="RFU62947.1"/>
    </source>
</evidence>
<dbReference type="PANTHER" id="PTHR48207">
    <property type="entry name" value="SUCCINATE--HYDROXYMETHYLGLUTARATE COA-TRANSFERASE"/>
    <property type="match status" value="1"/>
</dbReference>
<proteinExistence type="predicted"/>
<evidence type="ECO:0008006" key="4">
    <source>
        <dbReference type="Google" id="ProtNLM"/>
    </source>
</evidence>
<dbReference type="SUPFAM" id="SSF89796">
    <property type="entry name" value="CoA-transferase family III (CaiB/BaiF)"/>
    <property type="match status" value="1"/>
</dbReference>
<dbReference type="InterPro" id="IPR023606">
    <property type="entry name" value="CoA-Trfase_III_dom_1_sf"/>
</dbReference>
<dbReference type="EMBL" id="QVTD01000008">
    <property type="protein sequence ID" value="RFU62947.1"/>
    <property type="molecule type" value="Genomic_DNA"/>
</dbReference>
<gene>
    <name evidence="2" type="ORF">D0466_13440</name>
</gene>
<organism evidence="2 3">
    <name type="scientific">Peribacillus glennii</name>
    <dbReference type="NCBI Taxonomy" id="2303991"/>
    <lineage>
        <taxon>Bacteria</taxon>
        <taxon>Bacillati</taxon>
        <taxon>Bacillota</taxon>
        <taxon>Bacilli</taxon>
        <taxon>Bacillales</taxon>
        <taxon>Bacillaceae</taxon>
        <taxon>Peribacillus</taxon>
    </lineage>
</organism>